<organism evidence="1 2">
    <name type="scientific">Treponema porcinum</name>
    <dbReference type="NCBI Taxonomy" id="261392"/>
    <lineage>
        <taxon>Bacteria</taxon>
        <taxon>Pseudomonadati</taxon>
        <taxon>Spirochaetota</taxon>
        <taxon>Spirochaetia</taxon>
        <taxon>Spirochaetales</taxon>
        <taxon>Treponemataceae</taxon>
        <taxon>Treponema</taxon>
    </lineage>
</organism>
<proteinExistence type="predicted"/>
<dbReference type="GeneID" id="78317545"/>
<evidence type="ECO:0000313" key="2">
    <source>
        <dbReference type="Proteomes" id="UP000190423"/>
    </source>
</evidence>
<dbReference type="RefSeq" id="WP_159446189.1">
    <property type="nucleotide sequence ID" value="NZ_FUWG01000011.1"/>
</dbReference>
<gene>
    <name evidence="1" type="ORF">SAMN02745149_01602</name>
</gene>
<dbReference type="Proteomes" id="UP000190423">
    <property type="component" value="Unassembled WGS sequence"/>
</dbReference>
<reference evidence="1 2" key="1">
    <citation type="submission" date="2017-02" db="EMBL/GenBank/DDBJ databases">
        <authorList>
            <person name="Peterson S.W."/>
        </authorList>
    </citation>
    <scope>NUCLEOTIDE SEQUENCE [LARGE SCALE GENOMIC DNA]</scope>
    <source>
        <strain evidence="1 2">ATCC BAA-908</strain>
    </source>
</reference>
<sequence length="57" mass="6409">MHAMNVRAIIFKGKEGKKAIKQILNAKPVKNEYTTTIAERSKSFISPVVPAFDYKAK</sequence>
<dbReference type="AlphaFoldDB" id="A0A1T4LI50"/>
<evidence type="ECO:0000313" key="1">
    <source>
        <dbReference type="EMBL" id="SJZ54266.1"/>
    </source>
</evidence>
<name>A0A1T4LI50_TREPO</name>
<accession>A0A1T4LI50</accession>
<protein>
    <submittedName>
        <fullName evidence="1">Uncharacterized protein</fullName>
    </submittedName>
</protein>
<keyword evidence="2" id="KW-1185">Reference proteome</keyword>
<dbReference type="EMBL" id="FUWG01000011">
    <property type="protein sequence ID" value="SJZ54266.1"/>
    <property type="molecule type" value="Genomic_DNA"/>
</dbReference>